<dbReference type="AlphaFoldDB" id="A0A067LD53"/>
<organism evidence="2 3">
    <name type="scientific">Jatropha curcas</name>
    <name type="common">Barbados nut</name>
    <dbReference type="NCBI Taxonomy" id="180498"/>
    <lineage>
        <taxon>Eukaryota</taxon>
        <taxon>Viridiplantae</taxon>
        <taxon>Streptophyta</taxon>
        <taxon>Embryophyta</taxon>
        <taxon>Tracheophyta</taxon>
        <taxon>Spermatophyta</taxon>
        <taxon>Magnoliopsida</taxon>
        <taxon>eudicotyledons</taxon>
        <taxon>Gunneridae</taxon>
        <taxon>Pentapetalae</taxon>
        <taxon>rosids</taxon>
        <taxon>fabids</taxon>
        <taxon>Malpighiales</taxon>
        <taxon>Euphorbiaceae</taxon>
        <taxon>Crotonoideae</taxon>
        <taxon>Jatropheae</taxon>
        <taxon>Jatropha</taxon>
    </lineage>
</organism>
<sequence length="84" mass="9305">MKGQLNEMGGEGVGQSRHTDGTIATVEITEKLAKKLNRQPSPMEVFTFTHTKDHDRVTFIDRHTELVRVITIGVGKERATASQA</sequence>
<proteinExistence type="predicted"/>
<evidence type="ECO:0000256" key="1">
    <source>
        <dbReference type="SAM" id="MobiDB-lite"/>
    </source>
</evidence>
<reference evidence="2 3" key="1">
    <citation type="journal article" date="2014" name="PLoS ONE">
        <title>Global Analysis of Gene Expression Profiles in Physic Nut (Jatropha curcas L.) Seedlings Exposed to Salt Stress.</title>
        <authorList>
            <person name="Zhang L."/>
            <person name="Zhang C."/>
            <person name="Wu P."/>
            <person name="Chen Y."/>
            <person name="Li M."/>
            <person name="Jiang H."/>
            <person name="Wu G."/>
        </authorList>
    </citation>
    <scope>NUCLEOTIDE SEQUENCE [LARGE SCALE GENOMIC DNA]</scope>
    <source>
        <strain evidence="3">cv. GZQX0401</strain>
        <tissue evidence="2">Young leaves</tissue>
    </source>
</reference>
<evidence type="ECO:0000313" key="2">
    <source>
        <dbReference type="EMBL" id="KDP42024.1"/>
    </source>
</evidence>
<keyword evidence="3" id="KW-1185">Reference proteome</keyword>
<gene>
    <name evidence="2" type="ORF">JCGZ_03087</name>
</gene>
<feature type="region of interest" description="Disordered" evidence="1">
    <location>
        <begin position="1"/>
        <end position="22"/>
    </location>
</feature>
<evidence type="ECO:0000313" key="3">
    <source>
        <dbReference type="Proteomes" id="UP000027138"/>
    </source>
</evidence>
<dbReference type="OrthoDB" id="1302510at2759"/>
<name>A0A067LD53_JATCU</name>
<accession>A0A067LD53</accession>
<dbReference type="Proteomes" id="UP000027138">
    <property type="component" value="Unassembled WGS sequence"/>
</dbReference>
<protein>
    <submittedName>
        <fullName evidence="2">Uncharacterized protein</fullName>
    </submittedName>
</protein>
<dbReference type="EMBL" id="KK914316">
    <property type="protein sequence ID" value="KDP42024.1"/>
    <property type="molecule type" value="Genomic_DNA"/>
</dbReference>